<accession>A0ACB6RVP8</accession>
<sequence length="78" mass="8872">MRSMTTSSVIQVKNKRVHRYASLPYDRPVGLVVYLWLHIVVGELRCTICCTLTFSAPQALRNGEADSQHVRRARKLAC</sequence>
<evidence type="ECO:0000313" key="2">
    <source>
        <dbReference type="Proteomes" id="UP000799754"/>
    </source>
</evidence>
<keyword evidence="2" id="KW-1185">Reference proteome</keyword>
<name>A0ACB6RVP8_9PLEO</name>
<dbReference type="EMBL" id="MU006725">
    <property type="protein sequence ID" value="KAF2625495.1"/>
    <property type="molecule type" value="Genomic_DNA"/>
</dbReference>
<reference evidence="1" key="1">
    <citation type="journal article" date="2020" name="Stud. Mycol.">
        <title>101 Dothideomycetes genomes: a test case for predicting lifestyles and emergence of pathogens.</title>
        <authorList>
            <person name="Haridas S."/>
            <person name="Albert R."/>
            <person name="Binder M."/>
            <person name="Bloem J."/>
            <person name="Labutti K."/>
            <person name="Salamov A."/>
            <person name="Andreopoulos B."/>
            <person name="Baker S."/>
            <person name="Barry K."/>
            <person name="Bills G."/>
            <person name="Bluhm B."/>
            <person name="Cannon C."/>
            <person name="Castanera R."/>
            <person name="Culley D."/>
            <person name="Daum C."/>
            <person name="Ezra D."/>
            <person name="Gonzalez J."/>
            <person name="Henrissat B."/>
            <person name="Kuo A."/>
            <person name="Liang C."/>
            <person name="Lipzen A."/>
            <person name="Lutzoni F."/>
            <person name="Magnuson J."/>
            <person name="Mondo S."/>
            <person name="Nolan M."/>
            <person name="Ohm R."/>
            <person name="Pangilinan J."/>
            <person name="Park H.-J."/>
            <person name="Ramirez L."/>
            <person name="Alfaro M."/>
            <person name="Sun H."/>
            <person name="Tritt A."/>
            <person name="Yoshinaga Y."/>
            <person name="Zwiers L.-H."/>
            <person name="Turgeon B."/>
            <person name="Goodwin S."/>
            <person name="Spatafora J."/>
            <person name="Crous P."/>
            <person name="Grigoriev I."/>
        </authorList>
    </citation>
    <scope>NUCLEOTIDE SEQUENCE</scope>
    <source>
        <strain evidence="1">CBS 525.71</strain>
    </source>
</reference>
<comment type="caution">
    <text evidence="1">The sequence shown here is derived from an EMBL/GenBank/DDBJ whole genome shotgun (WGS) entry which is preliminary data.</text>
</comment>
<gene>
    <name evidence="1" type="ORF">BU25DRAFT_114159</name>
</gene>
<protein>
    <submittedName>
        <fullName evidence="1">Uncharacterized protein</fullName>
    </submittedName>
</protein>
<proteinExistence type="predicted"/>
<dbReference type="Proteomes" id="UP000799754">
    <property type="component" value="Unassembled WGS sequence"/>
</dbReference>
<evidence type="ECO:0000313" key="1">
    <source>
        <dbReference type="EMBL" id="KAF2625495.1"/>
    </source>
</evidence>
<organism evidence="1 2">
    <name type="scientific">Macroventuria anomochaeta</name>
    <dbReference type="NCBI Taxonomy" id="301207"/>
    <lineage>
        <taxon>Eukaryota</taxon>
        <taxon>Fungi</taxon>
        <taxon>Dikarya</taxon>
        <taxon>Ascomycota</taxon>
        <taxon>Pezizomycotina</taxon>
        <taxon>Dothideomycetes</taxon>
        <taxon>Pleosporomycetidae</taxon>
        <taxon>Pleosporales</taxon>
        <taxon>Pleosporineae</taxon>
        <taxon>Didymellaceae</taxon>
        <taxon>Macroventuria</taxon>
    </lineage>
</organism>